<sequence length="91" mass="11184">MATPEFVIFERKRSDGVWATEVKQKKWAPKRHEDSQVIRERKRARERFLKGANKMRKIWRERLKSMAPRIFHSFKIFPRDTILLWDSQFSH</sequence>
<dbReference type="EMBL" id="JAAIUW010000001">
    <property type="protein sequence ID" value="KAF7845315.1"/>
    <property type="molecule type" value="Genomic_DNA"/>
</dbReference>
<keyword evidence="2" id="KW-1185">Reference proteome</keyword>
<accession>A0A834XIX9</accession>
<protein>
    <submittedName>
        <fullName evidence="1">Uncharacterized protein</fullName>
    </submittedName>
</protein>
<reference evidence="1" key="1">
    <citation type="submission" date="2020-09" db="EMBL/GenBank/DDBJ databases">
        <title>Genome-Enabled Discovery of Anthraquinone Biosynthesis in Senna tora.</title>
        <authorList>
            <person name="Kang S.-H."/>
            <person name="Pandey R.P."/>
            <person name="Lee C.-M."/>
            <person name="Sim J.-S."/>
            <person name="Jeong J.-T."/>
            <person name="Choi B.-S."/>
            <person name="Jung M."/>
            <person name="Ginzburg D."/>
            <person name="Zhao K."/>
            <person name="Won S.Y."/>
            <person name="Oh T.-J."/>
            <person name="Yu Y."/>
            <person name="Kim N.-H."/>
            <person name="Lee O.R."/>
            <person name="Lee T.-H."/>
            <person name="Bashyal P."/>
            <person name="Kim T.-S."/>
            <person name="Lee W.-H."/>
            <person name="Kawkins C."/>
            <person name="Kim C.-K."/>
            <person name="Kim J.S."/>
            <person name="Ahn B.O."/>
            <person name="Rhee S.Y."/>
            <person name="Sohng J.K."/>
        </authorList>
    </citation>
    <scope>NUCLEOTIDE SEQUENCE</scope>
    <source>
        <tissue evidence="1">Leaf</tissue>
    </source>
</reference>
<dbReference type="AlphaFoldDB" id="A0A834XIX9"/>
<gene>
    <name evidence="1" type="ORF">G2W53_002220</name>
</gene>
<organism evidence="1 2">
    <name type="scientific">Senna tora</name>
    <dbReference type="NCBI Taxonomy" id="362788"/>
    <lineage>
        <taxon>Eukaryota</taxon>
        <taxon>Viridiplantae</taxon>
        <taxon>Streptophyta</taxon>
        <taxon>Embryophyta</taxon>
        <taxon>Tracheophyta</taxon>
        <taxon>Spermatophyta</taxon>
        <taxon>Magnoliopsida</taxon>
        <taxon>eudicotyledons</taxon>
        <taxon>Gunneridae</taxon>
        <taxon>Pentapetalae</taxon>
        <taxon>rosids</taxon>
        <taxon>fabids</taxon>
        <taxon>Fabales</taxon>
        <taxon>Fabaceae</taxon>
        <taxon>Caesalpinioideae</taxon>
        <taxon>Cassia clade</taxon>
        <taxon>Senna</taxon>
    </lineage>
</organism>
<comment type="caution">
    <text evidence="1">The sequence shown here is derived from an EMBL/GenBank/DDBJ whole genome shotgun (WGS) entry which is preliminary data.</text>
</comment>
<dbReference type="Proteomes" id="UP000634136">
    <property type="component" value="Unassembled WGS sequence"/>
</dbReference>
<evidence type="ECO:0000313" key="1">
    <source>
        <dbReference type="EMBL" id="KAF7845315.1"/>
    </source>
</evidence>
<evidence type="ECO:0000313" key="2">
    <source>
        <dbReference type="Proteomes" id="UP000634136"/>
    </source>
</evidence>
<proteinExistence type="predicted"/>
<name>A0A834XIX9_9FABA</name>